<evidence type="ECO:0000313" key="2">
    <source>
        <dbReference type="EMBL" id="JAI05547.1"/>
    </source>
</evidence>
<evidence type="ECO:0000256" key="1">
    <source>
        <dbReference type="SAM" id="Phobius"/>
    </source>
</evidence>
<dbReference type="EMBL" id="GBXM01003031">
    <property type="protein sequence ID" value="JAI05547.1"/>
    <property type="molecule type" value="Transcribed_RNA"/>
</dbReference>
<protein>
    <submittedName>
        <fullName evidence="2">Uncharacterized protein</fullName>
    </submittedName>
</protein>
<organism evidence="2">
    <name type="scientific">Anguilla anguilla</name>
    <name type="common">European freshwater eel</name>
    <name type="synonym">Muraena anguilla</name>
    <dbReference type="NCBI Taxonomy" id="7936"/>
    <lineage>
        <taxon>Eukaryota</taxon>
        <taxon>Metazoa</taxon>
        <taxon>Chordata</taxon>
        <taxon>Craniata</taxon>
        <taxon>Vertebrata</taxon>
        <taxon>Euteleostomi</taxon>
        <taxon>Actinopterygii</taxon>
        <taxon>Neopterygii</taxon>
        <taxon>Teleostei</taxon>
        <taxon>Anguilliformes</taxon>
        <taxon>Anguillidae</taxon>
        <taxon>Anguilla</taxon>
    </lineage>
</organism>
<feature type="transmembrane region" description="Helical" evidence="1">
    <location>
        <begin position="6"/>
        <end position="23"/>
    </location>
</feature>
<reference evidence="2" key="1">
    <citation type="submission" date="2014-11" db="EMBL/GenBank/DDBJ databases">
        <authorList>
            <person name="Amaro Gonzalez C."/>
        </authorList>
    </citation>
    <scope>NUCLEOTIDE SEQUENCE</scope>
</reference>
<name>A0A0E9XSZ0_ANGAN</name>
<proteinExistence type="predicted"/>
<sequence length="56" mass="6740">MCHAYFIFFPVTNCCFSYCLIWGRQFGVGRRPSKTIIHVFYNVVWKYPDTCHSERN</sequence>
<keyword evidence="1" id="KW-0812">Transmembrane</keyword>
<keyword evidence="1" id="KW-1133">Transmembrane helix</keyword>
<accession>A0A0E9XSZ0</accession>
<keyword evidence="1" id="KW-0472">Membrane</keyword>
<reference evidence="2" key="2">
    <citation type="journal article" date="2015" name="Fish Shellfish Immunol.">
        <title>Early steps in the European eel (Anguilla anguilla)-Vibrio vulnificus interaction in the gills: Role of the RtxA13 toxin.</title>
        <authorList>
            <person name="Callol A."/>
            <person name="Pajuelo D."/>
            <person name="Ebbesson L."/>
            <person name="Teles M."/>
            <person name="MacKenzie S."/>
            <person name="Amaro C."/>
        </authorList>
    </citation>
    <scope>NUCLEOTIDE SEQUENCE</scope>
</reference>
<dbReference type="AlphaFoldDB" id="A0A0E9XSZ0"/>